<name>A0A0F8Y596_9ZZZZ</name>
<evidence type="ECO:0000313" key="1">
    <source>
        <dbReference type="EMBL" id="KKK49339.1"/>
    </source>
</evidence>
<feature type="non-terminal residue" evidence="1">
    <location>
        <position position="1"/>
    </location>
</feature>
<accession>A0A0F8Y596</accession>
<reference evidence="1" key="1">
    <citation type="journal article" date="2015" name="Nature">
        <title>Complex archaea that bridge the gap between prokaryotes and eukaryotes.</title>
        <authorList>
            <person name="Spang A."/>
            <person name="Saw J.H."/>
            <person name="Jorgensen S.L."/>
            <person name="Zaremba-Niedzwiedzka K."/>
            <person name="Martijn J."/>
            <person name="Lind A.E."/>
            <person name="van Eijk R."/>
            <person name="Schleper C."/>
            <person name="Guy L."/>
            <person name="Ettema T.J."/>
        </authorList>
    </citation>
    <scope>NUCLEOTIDE SEQUENCE</scope>
</reference>
<organism evidence="1">
    <name type="scientific">marine sediment metagenome</name>
    <dbReference type="NCBI Taxonomy" id="412755"/>
    <lineage>
        <taxon>unclassified sequences</taxon>
        <taxon>metagenomes</taxon>
        <taxon>ecological metagenomes</taxon>
    </lineage>
</organism>
<comment type="caution">
    <text evidence="1">The sequence shown here is derived from an EMBL/GenBank/DDBJ whole genome shotgun (WGS) entry which is preliminary data.</text>
</comment>
<sequence length="316" mass="32169">GQDGSTALGHGATTVVRSIAIGGGATTTTAGQLVIGSTLTLTNEHFIDTVIIGNGISADIPIATLTYTSTRTNTTETDVAGTSLVFDAPPGTGAAAVSAASFRTPNVLGSGTTQQTLSTRLTLNEAGVDVGPNSIRRGAVVGSPTAELVASGTEFAEFTDASSGNVAVIASGTGGSFYLTVAAQETPTSGTPQSVNSGTATQIWGNHFAFQAGGFDNSFTYTAAKTRRFAIALNITASTATGNRTTEWFIAVNGTVLPESEMQRDHATTDMGHIGTTTAVLLSQNDRVEVFVDTTASSPTVDIQLMNLTIHAIDGT</sequence>
<gene>
    <name evidence="1" type="ORF">LCGC14_3136060</name>
</gene>
<dbReference type="AlphaFoldDB" id="A0A0F8Y596"/>
<proteinExistence type="predicted"/>
<dbReference type="EMBL" id="LAZR01068598">
    <property type="protein sequence ID" value="KKK49339.1"/>
    <property type="molecule type" value="Genomic_DNA"/>
</dbReference>
<protein>
    <submittedName>
        <fullName evidence="1">Uncharacterized protein</fullName>
    </submittedName>
</protein>